<dbReference type="Proteomes" id="UP000805193">
    <property type="component" value="Unassembled WGS sequence"/>
</dbReference>
<organism evidence="1 2">
    <name type="scientific">Ixodes persulcatus</name>
    <name type="common">Taiga tick</name>
    <dbReference type="NCBI Taxonomy" id="34615"/>
    <lineage>
        <taxon>Eukaryota</taxon>
        <taxon>Metazoa</taxon>
        <taxon>Ecdysozoa</taxon>
        <taxon>Arthropoda</taxon>
        <taxon>Chelicerata</taxon>
        <taxon>Arachnida</taxon>
        <taxon>Acari</taxon>
        <taxon>Parasitiformes</taxon>
        <taxon>Ixodida</taxon>
        <taxon>Ixodoidea</taxon>
        <taxon>Ixodidae</taxon>
        <taxon>Ixodinae</taxon>
        <taxon>Ixodes</taxon>
    </lineage>
</organism>
<comment type="caution">
    <text evidence="1">The sequence shown here is derived from an EMBL/GenBank/DDBJ whole genome shotgun (WGS) entry which is preliminary data.</text>
</comment>
<sequence length="1355" mass="156906">MAASVQQNGSVPVASSCLPEIEQIIRKLEHGTSLIKFYQKGRPEKRTFAIKLETRQVIWPPSKRTIWKWVQRFGAVGSVANKKHVFASTPEKEQLAYGIMGAFDADPHLSTKRAASLFGVSDYTVHRILRRHNLHAYKVHVLHELKPEDYERRLDFCLEEILRIAANPSHLDFLLFSDEAVFPLDGKVNAQNCRYWSNGNPHWTMEKSFYSPKVTVWCGIWREGFVYTGRISTLDILKQRIEAAFLLITDEMRAAAFAEYEARLGRCTWQLGAKDCEQWIRGIRYLTSDTVTAPYPLQVERWLRKEFYSMQNPRNVITLKDLKAFFPRVNCKLSTNKLKEYFQEVDSKRAGEIGFEGFASLYHNLMYDNKLFADYFKPFSQEDAKVTPQAFERFLSQEQKEPALEDEQSMSKFMRDYLQDPLRDAQEPYFTVPEFLDFLFSKQNEIWDSKHNQVNQDMTQPLTHYWVASSHNTYLTGDQVKSESSTEAYARCLSMSCRCIELDCWDGPDGMPYVYHGHTLTTKIRFIDVIKAIKEHAFVVSEYPVILSIENHCTLPQQRKMANLFQEVFGEMLLTQPIERDGTRMPSPEQLKRKIIIKHKKLPEGTDEKVIVTRSDEGGQETDVSNAVKNGILFLEDPVDKEWRAHFFMLTQNRMYYAEEQQAQDEEDEGEGDGTGLQQQREGVPNEELHFGEKWFHGKLAGGRLKAQELLQQHSHLGDGTFLVRESDTFVGDYSLSFWRQGKVNHCRIKSKQERGQTKYYLIDTVAFDTLYNLISHYQTHPLRSQEFYMYLNEPVPQPNKHEGKEWYHANMTRTQSEELLKRVKYDGTFLEPEESPPHAGGPAGTYMDPDSFSGSSQMTVKALYDYRAQREDELSFCKHAIITHVVRQEGGWWRGNYGGKRHHWFPANFVEVLDTQDASEDGSGEAMPLGTLQKGSIDIAGCTVDILQSWPGRGREWVFRIVSPTQLVPIEIAALSREEMHDWVLKIRETAQSANDMIQQRREMERSLRLAKELSNLIIYCRSVQFCPERIGNFTEMSSFPETKFSRVYPKGSRIDSSNYDPVHLWNCGCQMVALNYQTPDRPMQLNQGRFLQNGRSGYVLRPEFMHEDGYDPYDRTSLKSVHPVTLAIKVIAARHLMKSGRGIVSPFVEIEIVGADFDCSKYKTGTIHGMASQNPLLFFFFFFFFIIVFHLLFSNFFFSLHEHVSMCSRAQLSTGKFSHCVYPLYPSNRSVALWHRDPVCKKQMNLLFFIDLALLSVRSAGYRSVPLKNEYSEELELASLLIHLEVYATREEDEAYVCIQRLRDESRELGRALEESERRGDLQQAQALRQQLSTTQEQLRTKHEERRTTLASP</sequence>
<gene>
    <name evidence="1" type="ORF">HPB47_006023</name>
</gene>
<accession>A0AC60PCH9</accession>
<proteinExistence type="predicted"/>
<keyword evidence="2" id="KW-1185">Reference proteome</keyword>
<reference evidence="1 2" key="1">
    <citation type="journal article" date="2020" name="Cell">
        <title>Large-Scale Comparative Analyses of Tick Genomes Elucidate Their Genetic Diversity and Vector Capacities.</title>
        <authorList>
            <consortium name="Tick Genome and Microbiome Consortium (TIGMIC)"/>
            <person name="Jia N."/>
            <person name="Wang J."/>
            <person name="Shi W."/>
            <person name="Du L."/>
            <person name="Sun Y."/>
            <person name="Zhan W."/>
            <person name="Jiang J.F."/>
            <person name="Wang Q."/>
            <person name="Zhang B."/>
            <person name="Ji P."/>
            <person name="Bell-Sakyi L."/>
            <person name="Cui X.M."/>
            <person name="Yuan T.T."/>
            <person name="Jiang B.G."/>
            <person name="Yang W.F."/>
            <person name="Lam T.T."/>
            <person name="Chang Q.C."/>
            <person name="Ding S.J."/>
            <person name="Wang X.J."/>
            <person name="Zhu J.G."/>
            <person name="Ruan X.D."/>
            <person name="Zhao L."/>
            <person name="Wei J.T."/>
            <person name="Ye R.Z."/>
            <person name="Que T.C."/>
            <person name="Du C.H."/>
            <person name="Zhou Y.H."/>
            <person name="Cheng J.X."/>
            <person name="Dai P.F."/>
            <person name="Guo W.B."/>
            <person name="Han X.H."/>
            <person name="Huang E.J."/>
            <person name="Li L.F."/>
            <person name="Wei W."/>
            <person name="Gao Y.C."/>
            <person name="Liu J.Z."/>
            <person name="Shao H.Z."/>
            <person name="Wang X."/>
            <person name="Wang C.C."/>
            <person name="Yang T.C."/>
            <person name="Huo Q.B."/>
            <person name="Li W."/>
            <person name="Chen H.Y."/>
            <person name="Chen S.E."/>
            <person name="Zhou L.G."/>
            <person name="Ni X.B."/>
            <person name="Tian J.H."/>
            <person name="Sheng Y."/>
            <person name="Liu T."/>
            <person name="Pan Y.S."/>
            <person name="Xia L.Y."/>
            <person name="Li J."/>
            <person name="Zhao F."/>
            <person name="Cao W.C."/>
        </authorList>
    </citation>
    <scope>NUCLEOTIDE SEQUENCE [LARGE SCALE GENOMIC DNA]</scope>
    <source>
        <strain evidence="1">Iper-2018</strain>
    </source>
</reference>
<name>A0AC60PCH9_IXOPE</name>
<evidence type="ECO:0000313" key="1">
    <source>
        <dbReference type="EMBL" id="KAG0416925.1"/>
    </source>
</evidence>
<protein>
    <submittedName>
        <fullName evidence="1">Uncharacterized protein</fullName>
    </submittedName>
</protein>
<dbReference type="EMBL" id="JABSTQ010010904">
    <property type="protein sequence ID" value="KAG0416925.1"/>
    <property type="molecule type" value="Genomic_DNA"/>
</dbReference>
<evidence type="ECO:0000313" key="2">
    <source>
        <dbReference type="Proteomes" id="UP000805193"/>
    </source>
</evidence>